<keyword evidence="2" id="KW-0328">Glycosyltransferase</keyword>
<dbReference type="Pfam" id="PF04230">
    <property type="entry name" value="PS_pyruv_trans"/>
    <property type="match status" value="1"/>
</dbReference>
<keyword evidence="3" id="KW-1185">Reference proteome</keyword>
<dbReference type="GO" id="GO:0016757">
    <property type="term" value="F:glycosyltransferase activity"/>
    <property type="evidence" value="ECO:0007669"/>
    <property type="project" value="UniProtKB-KW"/>
</dbReference>
<evidence type="ECO:0000313" key="2">
    <source>
        <dbReference type="EMBL" id="MFC6334893.1"/>
    </source>
</evidence>
<feature type="domain" description="Polysaccharide pyruvyl transferase" evidence="1">
    <location>
        <begin position="13"/>
        <end position="306"/>
    </location>
</feature>
<sequence length="370" mass="43175">MKIAILTLNGYENYGNRLQNYALERILSQFGEVVTLFQHRGNYAINQKNFLSLYNQFSYKSKAELLDTIKKEIVIKDGADAKITRFLNFKVFSEKHLNEVYYLINEDMVLENIYSDFDYFVVGSDQVWNPVWQKGNYNCLLPFDTKAKKISISASFGVDNLGDKKDWYKQYLSLFDYITVREYKGIEILAGLGIESELCLDPTLLLPTEHWKSKLLDVVEDKKYIILYFLGGVQADSLVELISQINKNNEYKIINFNDIKDSVYYSMDPFQFISYINSAELILTDSFHGLVFANIFNTPYIIFERSSSLPNMNSRIETMDILFNVGTRKYENIKHDIEQVFNADFNNFNVNIEPIRLNSYQKIKLMLGEK</sequence>
<proteinExistence type="predicted"/>
<keyword evidence="2" id="KW-0808">Transferase</keyword>
<protein>
    <submittedName>
        <fullName evidence="2">Polysaccharide pyruvyl transferase family protein</fullName>
        <ecNumber evidence="2">2.4.-.-</ecNumber>
    </submittedName>
</protein>
<gene>
    <name evidence="2" type="ORF">ACFP56_19865</name>
</gene>
<comment type="caution">
    <text evidence="2">The sequence shown here is derived from an EMBL/GenBank/DDBJ whole genome shotgun (WGS) entry which is preliminary data.</text>
</comment>
<name>A0ABW1VA79_9BACL</name>
<dbReference type="EMBL" id="JBHSTE010000008">
    <property type="protein sequence ID" value="MFC6334893.1"/>
    <property type="molecule type" value="Genomic_DNA"/>
</dbReference>
<evidence type="ECO:0000259" key="1">
    <source>
        <dbReference type="Pfam" id="PF04230"/>
    </source>
</evidence>
<dbReference type="Proteomes" id="UP001596233">
    <property type="component" value="Unassembled WGS sequence"/>
</dbReference>
<evidence type="ECO:0000313" key="3">
    <source>
        <dbReference type="Proteomes" id="UP001596233"/>
    </source>
</evidence>
<dbReference type="InterPro" id="IPR007345">
    <property type="entry name" value="Polysacch_pyruvyl_Trfase"/>
</dbReference>
<dbReference type="RefSeq" id="WP_379237895.1">
    <property type="nucleotide sequence ID" value="NZ_JBHSTE010000008.1"/>
</dbReference>
<accession>A0ABW1VA79</accession>
<dbReference type="EC" id="2.4.-.-" evidence="2"/>
<organism evidence="2 3">
    <name type="scientific">Paenibacillus septentrionalis</name>
    <dbReference type="NCBI Taxonomy" id="429342"/>
    <lineage>
        <taxon>Bacteria</taxon>
        <taxon>Bacillati</taxon>
        <taxon>Bacillota</taxon>
        <taxon>Bacilli</taxon>
        <taxon>Bacillales</taxon>
        <taxon>Paenibacillaceae</taxon>
        <taxon>Paenibacillus</taxon>
    </lineage>
</organism>
<reference evidence="3" key="1">
    <citation type="journal article" date="2019" name="Int. J. Syst. Evol. Microbiol.">
        <title>The Global Catalogue of Microorganisms (GCM) 10K type strain sequencing project: providing services to taxonomists for standard genome sequencing and annotation.</title>
        <authorList>
            <consortium name="The Broad Institute Genomics Platform"/>
            <consortium name="The Broad Institute Genome Sequencing Center for Infectious Disease"/>
            <person name="Wu L."/>
            <person name="Ma J."/>
        </authorList>
    </citation>
    <scope>NUCLEOTIDE SEQUENCE [LARGE SCALE GENOMIC DNA]</scope>
    <source>
        <strain evidence="3">PCU 280</strain>
    </source>
</reference>